<comment type="caution">
    <text evidence="2">The sequence shown here is derived from an EMBL/GenBank/DDBJ whole genome shotgun (WGS) entry which is preliminary data.</text>
</comment>
<dbReference type="AlphaFoldDB" id="A0AAD9PCA9"/>
<reference evidence="2" key="1">
    <citation type="journal article" date="2023" name="Mol. Biol. Evol.">
        <title>Third-Generation Sequencing Reveals the Adaptive Role of the Epigenome in Three Deep-Sea Polychaetes.</title>
        <authorList>
            <person name="Perez M."/>
            <person name="Aroh O."/>
            <person name="Sun Y."/>
            <person name="Lan Y."/>
            <person name="Juniper S.K."/>
            <person name="Young C.R."/>
            <person name="Angers B."/>
            <person name="Qian P.Y."/>
        </authorList>
    </citation>
    <scope>NUCLEOTIDE SEQUENCE</scope>
    <source>
        <strain evidence="2">R07B-5</strain>
    </source>
</reference>
<feature type="region of interest" description="Disordered" evidence="1">
    <location>
        <begin position="121"/>
        <end position="158"/>
    </location>
</feature>
<dbReference type="EMBL" id="JAODUO010000042">
    <property type="protein sequence ID" value="KAK2191916.1"/>
    <property type="molecule type" value="Genomic_DNA"/>
</dbReference>
<evidence type="ECO:0000313" key="3">
    <source>
        <dbReference type="Proteomes" id="UP001209878"/>
    </source>
</evidence>
<evidence type="ECO:0000256" key="1">
    <source>
        <dbReference type="SAM" id="MobiDB-lite"/>
    </source>
</evidence>
<organism evidence="2 3">
    <name type="scientific">Ridgeia piscesae</name>
    <name type="common">Tubeworm</name>
    <dbReference type="NCBI Taxonomy" id="27915"/>
    <lineage>
        <taxon>Eukaryota</taxon>
        <taxon>Metazoa</taxon>
        <taxon>Spiralia</taxon>
        <taxon>Lophotrochozoa</taxon>
        <taxon>Annelida</taxon>
        <taxon>Polychaeta</taxon>
        <taxon>Sedentaria</taxon>
        <taxon>Canalipalpata</taxon>
        <taxon>Sabellida</taxon>
        <taxon>Siboglinidae</taxon>
        <taxon>Ridgeia</taxon>
    </lineage>
</organism>
<gene>
    <name evidence="2" type="ORF">NP493_42g02001</name>
</gene>
<sequence length="174" mass="19299">MLNNIRNRRVATVCSARCSHLKQQHLRPATGVWRCIPVVYTRDTHACARTAGERLRCLYSELLKRSPSGVSGVDSSFRAGSVCVRRRVDAGVFTSRPAAEFDQAFVYCINARMAKTHARPVATPGGRASVHETLHRESERRRNVRRLSVSSRPLSDRVSPIDGVAMASNLSRAV</sequence>
<keyword evidence="3" id="KW-1185">Reference proteome</keyword>
<dbReference type="Proteomes" id="UP001209878">
    <property type="component" value="Unassembled WGS sequence"/>
</dbReference>
<feature type="compositionally biased region" description="Basic and acidic residues" evidence="1">
    <location>
        <begin position="129"/>
        <end position="141"/>
    </location>
</feature>
<feature type="compositionally biased region" description="Low complexity" evidence="1">
    <location>
        <begin position="146"/>
        <end position="158"/>
    </location>
</feature>
<proteinExistence type="predicted"/>
<name>A0AAD9PCA9_RIDPI</name>
<accession>A0AAD9PCA9</accession>
<evidence type="ECO:0000313" key="2">
    <source>
        <dbReference type="EMBL" id="KAK2191916.1"/>
    </source>
</evidence>
<protein>
    <submittedName>
        <fullName evidence="2">Uncharacterized protein</fullName>
    </submittedName>
</protein>